<evidence type="ECO:0000313" key="2">
    <source>
        <dbReference type="Proteomes" id="UP000198287"/>
    </source>
</evidence>
<gene>
    <name evidence="1" type="ORF">Fcan01_21871</name>
</gene>
<dbReference type="AlphaFoldDB" id="A0A226DEL1"/>
<sequence length="150" mass="17514">MYHTAYDCTGLKQLPNTLAPVLTYCSNSRCGKLRIQSGFNTQPSIGCLDLDTEEYFKDMESGKAPKCEGCWFTSVKDGYKYADNFFYHDSLDGFYTVYKNDKNQWVNSTFFKLPGLAYSSTPDQLHFCPLSEKPVRHWRRGRRLWWRGEE</sequence>
<evidence type="ECO:0000313" key="1">
    <source>
        <dbReference type="EMBL" id="OXA43418.1"/>
    </source>
</evidence>
<name>A0A226DEL1_FOLCA</name>
<dbReference type="EMBL" id="LNIX01000022">
    <property type="protein sequence ID" value="OXA43418.1"/>
    <property type="molecule type" value="Genomic_DNA"/>
</dbReference>
<proteinExistence type="predicted"/>
<comment type="caution">
    <text evidence="1">The sequence shown here is derived from an EMBL/GenBank/DDBJ whole genome shotgun (WGS) entry which is preliminary data.</text>
</comment>
<organism evidence="1 2">
    <name type="scientific">Folsomia candida</name>
    <name type="common">Springtail</name>
    <dbReference type="NCBI Taxonomy" id="158441"/>
    <lineage>
        <taxon>Eukaryota</taxon>
        <taxon>Metazoa</taxon>
        <taxon>Ecdysozoa</taxon>
        <taxon>Arthropoda</taxon>
        <taxon>Hexapoda</taxon>
        <taxon>Collembola</taxon>
        <taxon>Entomobryomorpha</taxon>
        <taxon>Isotomoidea</taxon>
        <taxon>Isotomidae</taxon>
        <taxon>Proisotominae</taxon>
        <taxon>Folsomia</taxon>
    </lineage>
</organism>
<keyword evidence="2" id="KW-1185">Reference proteome</keyword>
<dbReference type="Proteomes" id="UP000198287">
    <property type="component" value="Unassembled WGS sequence"/>
</dbReference>
<protein>
    <submittedName>
        <fullName evidence="1">Uncharacterized protein</fullName>
    </submittedName>
</protein>
<accession>A0A226DEL1</accession>
<reference evidence="1 2" key="1">
    <citation type="submission" date="2015-12" db="EMBL/GenBank/DDBJ databases">
        <title>The genome of Folsomia candida.</title>
        <authorList>
            <person name="Faddeeva A."/>
            <person name="Derks M.F."/>
            <person name="Anvar Y."/>
            <person name="Smit S."/>
            <person name="Van Straalen N."/>
            <person name="Roelofs D."/>
        </authorList>
    </citation>
    <scope>NUCLEOTIDE SEQUENCE [LARGE SCALE GENOMIC DNA]</scope>
    <source>
        <strain evidence="1 2">VU population</strain>
        <tissue evidence="1">Whole body</tissue>
    </source>
</reference>